<dbReference type="SUPFAM" id="SSF48403">
    <property type="entry name" value="Ankyrin repeat"/>
    <property type="match status" value="1"/>
</dbReference>
<dbReference type="Gene3D" id="1.25.40.20">
    <property type="entry name" value="Ankyrin repeat-containing domain"/>
    <property type="match status" value="1"/>
</dbReference>
<dbReference type="GeneID" id="89935822"/>
<keyword evidence="1" id="KW-0677">Repeat</keyword>
<keyword evidence="5" id="KW-1185">Reference proteome</keyword>
<evidence type="ECO:0000259" key="3">
    <source>
        <dbReference type="Pfam" id="PF24883"/>
    </source>
</evidence>
<feature type="repeat" description="ANK" evidence="2">
    <location>
        <begin position="652"/>
        <end position="684"/>
    </location>
</feature>
<feature type="repeat" description="ANK" evidence="2">
    <location>
        <begin position="730"/>
        <end position="749"/>
    </location>
</feature>
<dbReference type="SMART" id="SM00248">
    <property type="entry name" value="ANK"/>
    <property type="match status" value="2"/>
</dbReference>
<feature type="domain" description="Nephrocystin 3-like N-terminal" evidence="3">
    <location>
        <begin position="38"/>
        <end position="215"/>
    </location>
</feature>
<gene>
    <name evidence="4" type="ORF">N656DRAFT_710725</name>
</gene>
<evidence type="ECO:0000313" key="4">
    <source>
        <dbReference type="EMBL" id="KAK4111839.1"/>
    </source>
</evidence>
<accession>A0AAN6TCI0</accession>
<dbReference type="InterPro" id="IPR027417">
    <property type="entry name" value="P-loop_NTPase"/>
</dbReference>
<dbReference type="Pfam" id="PF24883">
    <property type="entry name" value="NPHP3_N"/>
    <property type="match status" value="1"/>
</dbReference>
<dbReference type="Proteomes" id="UP001302812">
    <property type="component" value="Unassembled WGS sequence"/>
</dbReference>
<organism evidence="4 5">
    <name type="scientific">Canariomyces notabilis</name>
    <dbReference type="NCBI Taxonomy" id="2074819"/>
    <lineage>
        <taxon>Eukaryota</taxon>
        <taxon>Fungi</taxon>
        <taxon>Dikarya</taxon>
        <taxon>Ascomycota</taxon>
        <taxon>Pezizomycotina</taxon>
        <taxon>Sordariomycetes</taxon>
        <taxon>Sordariomycetidae</taxon>
        <taxon>Sordariales</taxon>
        <taxon>Chaetomiaceae</taxon>
        <taxon>Canariomyces</taxon>
    </lineage>
</organism>
<dbReference type="PROSITE" id="PS50297">
    <property type="entry name" value="ANK_REP_REGION"/>
    <property type="match status" value="2"/>
</dbReference>
<evidence type="ECO:0000256" key="2">
    <source>
        <dbReference type="PROSITE-ProRule" id="PRU00023"/>
    </source>
</evidence>
<dbReference type="InterPro" id="IPR002110">
    <property type="entry name" value="Ankyrin_rpt"/>
</dbReference>
<evidence type="ECO:0000256" key="1">
    <source>
        <dbReference type="ARBA" id="ARBA00022737"/>
    </source>
</evidence>
<dbReference type="EMBL" id="MU853344">
    <property type="protein sequence ID" value="KAK4111839.1"/>
    <property type="molecule type" value="Genomic_DNA"/>
</dbReference>
<dbReference type="PANTHER" id="PTHR10039">
    <property type="entry name" value="AMELOGENIN"/>
    <property type="match status" value="1"/>
</dbReference>
<dbReference type="InterPro" id="IPR036770">
    <property type="entry name" value="Ankyrin_rpt-contain_sf"/>
</dbReference>
<sequence length="749" mass="85333">MGAGDVIPHDLKQSLVDALYFDKIDDRVTHLTPAAGSTCRWFLSKEEYTTWRDSAKQPDHSGFLWIKGNPGTGKSTLMKMLFEEARKSSVGDPSEIVLSFFFLARGTLKERSTSGLYRSLLHKLFKTSEDLWAGLDLMTADAARGILVNGWHEEALQQTFEHVIRNLGTRSLTIFVDALDECEDDQAKELVDFFEALCDLAQEENIHLLICFSSRHYPHIEIRKGISVTLEDEAGHEEDLKYYVKSKLRLRRSKAAESLQSEILEQSAGTFLWVVLVIDILNSEYPGKRIDKMRERLKEIPQKLADLFELIITRDGENPVLLQLCLQWILFATRPLKPQELYFAVHFGLDKGFSGFWDPQDVDLDEIKTFVRHSSKGLAEVTRNKAAEVQFIHESVRDFLRGRYDAQWFESASGSFEGHGHRVLRDCCLAQLLDISEDQVVALRTTYREHITSQFPFLEYSLNVLRHADSAQQHGVEQRNFLDEFPLVQWIILNNVLEKFSIRRYHESDETASLLYILAERNLAGLIRAYQWKESGFVPVGRNRYRAPIIAALATNGDEAVQALLETEARRQPPDSQLHELCKRYSKKKATPPKLGRDFTYGMSRSVASYIAELGNDILRSFTLPLFLNPRRESIIHLLVQKGAEVNSEDQHGRTPLSYAAERGYSHIVDSLLQRGAQVDLRDNDGRSALSWAAQRRDITREAGTVRPSTEAVVNLLLQWGAQVDSRDKNGRTPLSYAAETGRPHIVDL</sequence>
<evidence type="ECO:0000313" key="5">
    <source>
        <dbReference type="Proteomes" id="UP001302812"/>
    </source>
</evidence>
<dbReference type="InterPro" id="IPR056884">
    <property type="entry name" value="NPHP3-like_N"/>
</dbReference>
<comment type="caution">
    <text evidence="4">The sequence shown here is derived from an EMBL/GenBank/DDBJ whole genome shotgun (WGS) entry which is preliminary data.</text>
</comment>
<feature type="non-terminal residue" evidence="4">
    <location>
        <position position="749"/>
    </location>
</feature>
<keyword evidence="2" id="KW-0040">ANK repeat</keyword>
<feature type="repeat" description="ANK" evidence="2">
    <location>
        <begin position="685"/>
        <end position="729"/>
    </location>
</feature>
<name>A0AAN6TCI0_9PEZI</name>
<dbReference type="AlphaFoldDB" id="A0AAN6TCI0"/>
<dbReference type="Gene3D" id="3.40.50.300">
    <property type="entry name" value="P-loop containing nucleotide triphosphate hydrolases"/>
    <property type="match status" value="1"/>
</dbReference>
<dbReference type="RefSeq" id="XP_064669409.1">
    <property type="nucleotide sequence ID" value="XM_064811697.1"/>
</dbReference>
<dbReference type="PANTHER" id="PTHR10039:SF5">
    <property type="entry name" value="NACHT DOMAIN-CONTAINING PROTEIN"/>
    <property type="match status" value="1"/>
</dbReference>
<reference evidence="4" key="2">
    <citation type="submission" date="2023-05" db="EMBL/GenBank/DDBJ databases">
        <authorList>
            <consortium name="Lawrence Berkeley National Laboratory"/>
            <person name="Steindorff A."/>
            <person name="Hensen N."/>
            <person name="Bonometti L."/>
            <person name="Westerberg I."/>
            <person name="Brannstrom I.O."/>
            <person name="Guillou S."/>
            <person name="Cros-Aarteil S."/>
            <person name="Calhoun S."/>
            <person name="Haridas S."/>
            <person name="Kuo A."/>
            <person name="Mondo S."/>
            <person name="Pangilinan J."/>
            <person name="Riley R."/>
            <person name="Labutti K."/>
            <person name="Andreopoulos B."/>
            <person name="Lipzen A."/>
            <person name="Chen C."/>
            <person name="Yanf M."/>
            <person name="Daum C."/>
            <person name="Ng V."/>
            <person name="Clum A."/>
            <person name="Ohm R."/>
            <person name="Martin F."/>
            <person name="Silar P."/>
            <person name="Natvig D."/>
            <person name="Lalanne C."/>
            <person name="Gautier V."/>
            <person name="Ament-Velasquez S.L."/>
            <person name="Kruys A."/>
            <person name="Hutchinson M.I."/>
            <person name="Powell A.J."/>
            <person name="Barry K."/>
            <person name="Miller A.N."/>
            <person name="Grigoriev I.V."/>
            <person name="Debuchy R."/>
            <person name="Gladieux P."/>
            <person name="Thoren M.H."/>
            <person name="Johannesson H."/>
        </authorList>
    </citation>
    <scope>NUCLEOTIDE SEQUENCE</scope>
    <source>
        <strain evidence="4">CBS 508.74</strain>
    </source>
</reference>
<dbReference type="PRINTS" id="PR01415">
    <property type="entry name" value="ANKYRIN"/>
</dbReference>
<proteinExistence type="predicted"/>
<dbReference type="SUPFAM" id="SSF52540">
    <property type="entry name" value="P-loop containing nucleoside triphosphate hydrolases"/>
    <property type="match status" value="1"/>
</dbReference>
<dbReference type="PROSITE" id="PS50088">
    <property type="entry name" value="ANK_REPEAT"/>
    <property type="match status" value="3"/>
</dbReference>
<protein>
    <submittedName>
        <fullName evidence="4">Ankyrin</fullName>
    </submittedName>
</protein>
<dbReference type="Pfam" id="PF12796">
    <property type="entry name" value="Ank_2"/>
    <property type="match status" value="1"/>
</dbReference>
<reference evidence="4" key="1">
    <citation type="journal article" date="2023" name="Mol. Phylogenet. Evol.">
        <title>Genome-scale phylogeny and comparative genomics of the fungal order Sordariales.</title>
        <authorList>
            <person name="Hensen N."/>
            <person name="Bonometti L."/>
            <person name="Westerberg I."/>
            <person name="Brannstrom I.O."/>
            <person name="Guillou S."/>
            <person name="Cros-Aarteil S."/>
            <person name="Calhoun S."/>
            <person name="Haridas S."/>
            <person name="Kuo A."/>
            <person name="Mondo S."/>
            <person name="Pangilinan J."/>
            <person name="Riley R."/>
            <person name="LaButti K."/>
            <person name="Andreopoulos B."/>
            <person name="Lipzen A."/>
            <person name="Chen C."/>
            <person name="Yan M."/>
            <person name="Daum C."/>
            <person name="Ng V."/>
            <person name="Clum A."/>
            <person name="Steindorff A."/>
            <person name="Ohm R.A."/>
            <person name="Martin F."/>
            <person name="Silar P."/>
            <person name="Natvig D.O."/>
            <person name="Lalanne C."/>
            <person name="Gautier V."/>
            <person name="Ament-Velasquez S.L."/>
            <person name="Kruys A."/>
            <person name="Hutchinson M.I."/>
            <person name="Powell A.J."/>
            <person name="Barry K."/>
            <person name="Miller A.N."/>
            <person name="Grigoriev I.V."/>
            <person name="Debuchy R."/>
            <person name="Gladieux P."/>
            <person name="Hiltunen Thoren M."/>
            <person name="Johannesson H."/>
        </authorList>
    </citation>
    <scope>NUCLEOTIDE SEQUENCE</scope>
    <source>
        <strain evidence="4">CBS 508.74</strain>
    </source>
</reference>